<keyword evidence="2" id="KW-1185">Reference proteome</keyword>
<sequence>MGADSIPTHQELQTMAGTKTALTVDVNAEHIGLINSSKEKYNIADEGKVVRIVMDYLLLNPDIHERVFKDVRCLRCE</sequence>
<organism evidence="1 2">
    <name type="scientific">Geodia barretti</name>
    <name type="common">Barrett's horny sponge</name>
    <dbReference type="NCBI Taxonomy" id="519541"/>
    <lineage>
        <taxon>Eukaryota</taxon>
        <taxon>Metazoa</taxon>
        <taxon>Porifera</taxon>
        <taxon>Demospongiae</taxon>
        <taxon>Heteroscleromorpha</taxon>
        <taxon>Tetractinellida</taxon>
        <taxon>Astrophorina</taxon>
        <taxon>Geodiidae</taxon>
        <taxon>Geodia</taxon>
    </lineage>
</organism>
<dbReference type="Proteomes" id="UP001174909">
    <property type="component" value="Unassembled WGS sequence"/>
</dbReference>
<accession>A0AA35T083</accession>
<dbReference type="AlphaFoldDB" id="A0AA35T083"/>
<protein>
    <submittedName>
        <fullName evidence="1">Uncharacterized protein</fullName>
    </submittedName>
</protein>
<gene>
    <name evidence="1" type="ORF">GBAR_LOCUS21524</name>
</gene>
<evidence type="ECO:0000313" key="2">
    <source>
        <dbReference type="Proteomes" id="UP001174909"/>
    </source>
</evidence>
<reference evidence="1" key="1">
    <citation type="submission" date="2023-03" db="EMBL/GenBank/DDBJ databases">
        <authorList>
            <person name="Steffen K."/>
            <person name="Cardenas P."/>
        </authorList>
    </citation>
    <scope>NUCLEOTIDE SEQUENCE</scope>
</reference>
<comment type="caution">
    <text evidence="1">The sequence shown here is derived from an EMBL/GenBank/DDBJ whole genome shotgun (WGS) entry which is preliminary data.</text>
</comment>
<evidence type="ECO:0000313" key="1">
    <source>
        <dbReference type="EMBL" id="CAI8038598.1"/>
    </source>
</evidence>
<dbReference type="EMBL" id="CASHTH010003003">
    <property type="protein sequence ID" value="CAI8038598.1"/>
    <property type="molecule type" value="Genomic_DNA"/>
</dbReference>
<name>A0AA35T083_GEOBA</name>
<proteinExistence type="predicted"/>